<feature type="domain" description="Transposase Helix-turn-helix" evidence="9">
    <location>
        <begin position="27"/>
        <end position="76"/>
    </location>
</feature>
<evidence type="ECO:0000256" key="7">
    <source>
        <dbReference type="ARBA" id="ARBA00023242"/>
    </source>
</evidence>
<dbReference type="InterPro" id="IPR027806">
    <property type="entry name" value="HARBI1_dom"/>
</dbReference>
<dbReference type="Pfam" id="PF13359">
    <property type="entry name" value="DDE_Tnp_4"/>
    <property type="match status" value="1"/>
</dbReference>
<evidence type="ECO:0000256" key="5">
    <source>
        <dbReference type="ARBA" id="ARBA00022723"/>
    </source>
</evidence>
<dbReference type="InterPro" id="IPR045249">
    <property type="entry name" value="HARBI1-like"/>
</dbReference>
<evidence type="ECO:0000256" key="6">
    <source>
        <dbReference type="ARBA" id="ARBA00022801"/>
    </source>
</evidence>
<organism evidence="10 11">
    <name type="scientific">Photinus pyralis</name>
    <name type="common">Common eastern firefly</name>
    <name type="synonym">Lampyris pyralis</name>
    <dbReference type="NCBI Taxonomy" id="7054"/>
    <lineage>
        <taxon>Eukaryota</taxon>
        <taxon>Metazoa</taxon>
        <taxon>Ecdysozoa</taxon>
        <taxon>Arthropoda</taxon>
        <taxon>Hexapoda</taxon>
        <taxon>Insecta</taxon>
        <taxon>Pterygota</taxon>
        <taxon>Neoptera</taxon>
        <taxon>Endopterygota</taxon>
        <taxon>Coleoptera</taxon>
        <taxon>Polyphaga</taxon>
        <taxon>Elateriformia</taxon>
        <taxon>Elateroidea</taxon>
        <taxon>Lampyridae</taxon>
        <taxon>Lampyrinae</taxon>
        <taxon>Photinus</taxon>
    </lineage>
</organism>
<keyword evidence="7" id="KW-0539">Nucleus</keyword>
<evidence type="ECO:0000259" key="8">
    <source>
        <dbReference type="Pfam" id="PF13359"/>
    </source>
</evidence>
<dbReference type="PANTHER" id="PTHR22930:SF269">
    <property type="entry name" value="NUCLEASE HARBI1-LIKE PROTEIN"/>
    <property type="match status" value="1"/>
</dbReference>
<dbReference type="InterPro" id="IPR027805">
    <property type="entry name" value="Transposase_HTH_dom"/>
</dbReference>
<evidence type="ECO:0000313" key="10">
    <source>
        <dbReference type="EMBL" id="KAB0805323.1"/>
    </source>
</evidence>
<sequence length="354" mass="40376">MSLPIFQKLLDMIKLDLQKQRRRDTISPEERLVITLQYLSQGTNMQVLAWTFHIGLTTVHQIILEACNIIWERLSPLYLKSPSSEAEWENIADGFLQHWNFPNCIGAIDGKHINIQAPARSGSLFYNYKHNFSVVLLAVCDSKYRFTFVDIGAYGSQSDGGVLKNSVFGKCLEESTLKIPKPTSLPSSEVVLPYFLVGDEAFPLKEYIMRPYPGRNLNDQQKIFNYRLSRARQTIENTFGILVARWRLLKTTINAKVENVDNIVKCIVVLHNYCQTEMSTSTDLYCPPGFVDSSDCPNGTWREDAPLQSVGRTGANIARKTTYQNRDNLANYLVSKNGEVPWQYDMIKQSMLLK</sequence>
<reference evidence="10 11" key="1">
    <citation type="journal article" date="2018" name="Elife">
        <title>Firefly genomes illuminate parallel origins of bioluminescence in beetles.</title>
        <authorList>
            <person name="Fallon T.R."/>
            <person name="Lower S.E."/>
            <person name="Chang C.H."/>
            <person name="Bessho-Uehara M."/>
            <person name="Martin G.J."/>
            <person name="Bewick A.J."/>
            <person name="Behringer M."/>
            <person name="Debat H.J."/>
            <person name="Wong I."/>
            <person name="Day J.C."/>
            <person name="Suvorov A."/>
            <person name="Silva C.J."/>
            <person name="Stanger-Hall K.F."/>
            <person name="Hall D.W."/>
            <person name="Schmitz R.J."/>
            <person name="Nelson D.R."/>
            <person name="Lewis S.M."/>
            <person name="Shigenobu S."/>
            <person name="Bybee S.M."/>
            <person name="Larracuente A.M."/>
            <person name="Oba Y."/>
            <person name="Weng J.K."/>
        </authorList>
    </citation>
    <scope>NUCLEOTIDE SEQUENCE [LARGE SCALE GENOMIC DNA]</scope>
    <source>
        <strain evidence="10">1611_PpyrPB1</strain>
        <tissue evidence="10">Whole body</tissue>
    </source>
</reference>
<evidence type="ECO:0000256" key="3">
    <source>
        <dbReference type="ARBA" id="ARBA00006958"/>
    </source>
</evidence>
<evidence type="ECO:0000256" key="1">
    <source>
        <dbReference type="ARBA" id="ARBA00001968"/>
    </source>
</evidence>
<feature type="domain" description="DDE Tnp4" evidence="8">
    <location>
        <begin position="108"/>
        <end position="272"/>
    </location>
</feature>
<dbReference type="GO" id="GO:0016787">
    <property type="term" value="F:hydrolase activity"/>
    <property type="evidence" value="ECO:0007669"/>
    <property type="project" value="UniProtKB-KW"/>
</dbReference>
<keyword evidence="4" id="KW-0540">Nuclease</keyword>
<evidence type="ECO:0000256" key="4">
    <source>
        <dbReference type="ARBA" id="ARBA00022722"/>
    </source>
</evidence>
<dbReference type="AlphaFoldDB" id="A0A5N4B703"/>
<dbReference type="InParanoid" id="A0A5N4B703"/>
<dbReference type="PANTHER" id="PTHR22930">
    <property type="match status" value="1"/>
</dbReference>
<dbReference type="Pfam" id="PF13613">
    <property type="entry name" value="HTH_Tnp_4"/>
    <property type="match status" value="1"/>
</dbReference>
<keyword evidence="5" id="KW-0479">Metal-binding</keyword>
<evidence type="ECO:0000256" key="2">
    <source>
        <dbReference type="ARBA" id="ARBA00004123"/>
    </source>
</evidence>
<dbReference type="GO" id="GO:0004518">
    <property type="term" value="F:nuclease activity"/>
    <property type="evidence" value="ECO:0007669"/>
    <property type="project" value="UniProtKB-KW"/>
</dbReference>
<comment type="cofactor">
    <cofactor evidence="1">
        <name>a divalent metal cation</name>
        <dbReference type="ChEBI" id="CHEBI:60240"/>
    </cofactor>
</comment>
<comment type="similarity">
    <text evidence="3">Belongs to the HARBI1 family.</text>
</comment>
<evidence type="ECO:0008006" key="12">
    <source>
        <dbReference type="Google" id="ProtNLM"/>
    </source>
</evidence>
<dbReference type="OrthoDB" id="6582319at2759"/>
<keyword evidence="11" id="KW-1185">Reference proteome</keyword>
<accession>A0A5N4B703</accession>
<gene>
    <name evidence="10" type="ORF">PPYR_02293</name>
</gene>
<comment type="subcellular location">
    <subcellularLocation>
        <location evidence="2">Nucleus</location>
    </subcellularLocation>
</comment>
<keyword evidence="6" id="KW-0378">Hydrolase</keyword>
<name>A0A5N4B703_PHOPY</name>
<evidence type="ECO:0000259" key="9">
    <source>
        <dbReference type="Pfam" id="PF13613"/>
    </source>
</evidence>
<comment type="caution">
    <text evidence="10">The sequence shown here is derived from an EMBL/GenBank/DDBJ whole genome shotgun (WGS) entry which is preliminary data.</text>
</comment>
<dbReference type="Proteomes" id="UP000327044">
    <property type="component" value="Unassembled WGS sequence"/>
</dbReference>
<dbReference type="EMBL" id="VVIM01000001">
    <property type="protein sequence ID" value="KAB0805323.1"/>
    <property type="molecule type" value="Genomic_DNA"/>
</dbReference>
<proteinExistence type="inferred from homology"/>
<evidence type="ECO:0000313" key="11">
    <source>
        <dbReference type="Proteomes" id="UP000327044"/>
    </source>
</evidence>
<dbReference type="GO" id="GO:0005634">
    <property type="term" value="C:nucleus"/>
    <property type="evidence" value="ECO:0007669"/>
    <property type="project" value="UniProtKB-SubCell"/>
</dbReference>
<protein>
    <recommendedName>
        <fullName evidence="12">DDE Tnp4 domain-containing protein</fullName>
    </recommendedName>
</protein>
<dbReference type="GO" id="GO:0046872">
    <property type="term" value="F:metal ion binding"/>
    <property type="evidence" value="ECO:0007669"/>
    <property type="project" value="UniProtKB-KW"/>
</dbReference>